<dbReference type="InterPro" id="IPR020084">
    <property type="entry name" value="NUDIX_hydrolase_CS"/>
</dbReference>
<accession>A0ABS2SPB2</accession>
<proteinExistence type="inferred from homology"/>
<dbReference type="PROSITE" id="PS51462">
    <property type="entry name" value="NUDIX"/>
    <property type="match status" value="1"/>
</dbReference>
<dbReference type="Gene3D" id="3.90.79.10">
    <property type="entry name" value="Nucleoside Triphosphate Pyrophosphohydrolase"/>
    <property type="match status" value="1"/>
</dbReference>
<dbReference type="PROSITE" id="PS00893">
    <property type="entry name" value="NUDIX_BOX"/>
    <property type="match status" value="1"/>
</dbReference>
<gene>
    <name evidence="5" type="ORF">JOC54_000586</name>
</gene>
<keyword evidence="2 3" id="KW-0378">Hydrolase</keyword>
<comment type="caution">
    <text evidence="5">The sequence shown here is derived from an EMBL/GenBank/DDBJ whole genome shotgun (WGS) entry which is preliminary data.</text>
</comment>
<dbReference type="InterPro" id="IPR015797">
    <property type="entry name" value="NUDIX_hydrolase-like_dom_sf"/>
</dbReference>
<name>A0ABS2SPB2_9BACI</name>
<dbReference type="InterPro" id="IPR020476">
    <property type="entry name" value="Nudix_hydrolase"/>
</dbReference>
<comment type="cofactor">
    <cofactor evidence="1">
        <name>Mg(2+)</name>
        <dbReference type="ChEBI" id="CHEBI:18420"/>
    </cofactor>
</comment>
<organism evidence="5 6">
    <name type="scientific">Shouchella xiaoxiensis</name>
    <dbReference type="NCBI Taxonomy" id="766895"/>
    <lineage>
        <taxon>Bacteria</taxon>
        <taxon>Bacillati</taxon>
        <taxon>Bacillota</taxon>
        <taxon>Bacilli</taxon>
        <taxon>Bacillales</taxon>
        <taxon>Bacillaceae</taxon>
        <taxon>Shouchella</taxon>
    </lineage>
</organism>
<dbReference type="PANTHER" id="PTHR43046">
    <property type="entry name" value="GDP-MANNOSE MANNOSYL HYDROLASE"/>
    <property type="match status" value="1"/>
</dbReference>
<dbReference type="Pfam" id="PF00293">
    <property type="entry name" value="NUDIX"/>
    <property type="match status" value="1"/>
</dbReference>
<dbReference type="PRINTS" id="PR00502">
    <property type="entry name" value="NUDIXFAMILY"/>
</dbReference>
<dbReference type="EMBL" id="JAFBCV010000001">
    <property type="protein sequence ID" value="MBM7837355.1"/>
    <property type="molecule type" value="Genomic_DNA"/>
</dbReference>
<evidence type="ECO:0000259" key="4">
    <source>
        <dbReference type="PROSITE" id="PS51462"/>
    </source>
</evidence>
<sequence>MTLIDYIKNIRQKVGQEAIILNFAGICVENNQGEILLQKRADSNQWGFPGGALELGESVETCAKREVFEETGLLVNVLSLIGVYSNYFSEYPNGDKAQSVLHFFKGTVSGGKLLTKPNEETIQLAFFDPKKCPPLFNQQHQDCLADVINGKSGVFR</sequence>
<dbReference type="CDD" id="cd04677">
    <property type="entry name" value="NUDIX_Hydrolase"/>
    <property type="match status" value="1"/>
</dbReference>
<evidence type="ECO:0000256" key="3">
    <source>
        <dbReference type="RuleBase" id="RU003476"/>
    </source>
</evidence>
<evidence type="ECO:0000313" key="6">
    <source>
        <dbReference type="Proteomes" id="UP001179280"/>
    </source>
</evidence>
<reference evidence="5" key="1">
    <citation type="submission" date="2021-01" db="EMBL/GenBank/DDBJ databases">
        <title>Genomic Encyclopedia of Type Strains, Phase IV (KMG-IV): sequencing the most valuable type-strain genomes for metagenomic binning, comparative biology and taxonomic classification.</title>
        <authorList>
            <person name="Goeker M."/>
        </authorList>
    </citation>
    <scope>NUCLEOTIDE SEQUENCE</scope>
    <source>
        <strain evidence="5">DSM 21943</strain>
    </source>
</reference>
<evidence type="ECO:0000256" key="2">
    <source>
        <dbReference type="ARBA" id="ARBA00022801"/>
    </source>
</evidence>
<dbReference type="RefSeq" id="WP_239586535.1">
    <property type="nucleotide sequence ID" value="NZ_JAFBCV010000001.1"/>
</dbReference>
<keyword evidence="6" id="KW-1185">Reference proteome</keyword>
<feature type="domain" description="Nudix hydrolase" evidence="4">
    <location>
        <begin position="18"/>
        <end position="149"/>
    </location>
</feature>
<evidence type="ECO:0000256" key="1">
    <source>
        <dbReference type="ARBA" id="ARBA00001946"/>
    </source>
</evidence>
<dbReference type="PANTHER" id="PTHR43046:SF2">
    <property type="entry name" value="8-OXO-DGTP DIPHOSPHATASE-RELATED"/>
    <property type="match status" value="1"/>
</dbReference>
<protein>
    <submittedName>
        <fullName evidence="5">ADP-ribose pyrophosphatase YjhB (NUDIX family)</fullName>
    </submittedName>
</protein>
<dbReference type="InterPro" id="IPR000086">
    <property type="entry name" value="NUDIX_hydrolase_dom"/>
</dbReference>
<comment type="similarity">
    <text evidence="3">Belongs to the Nudix hydrolase family.</text>
</comment>
<evidence type="ECO:0000313" key="5">
    <source>
        <dbReference type="EMBL" id="MBM7837355.1"/>
    </source>
</evidence>
<dbReference type="Proteomes" id="UP001179280">
    <property type="component" value="Unassembled WGS sequence"/>
</dbReference>
<dbReference type="SUPFAM" id="SSF55811">
    <property type="entry name" value="Nudix"/>
    <property type="match status" value="1"/>
</dbReference>